<dbReference type="RefSeq" id="WP_229790167.1">
    <property type="nucleotide sequence ID" value="NZ_JACHFL010000017.1"/>
</dbReference>
<dbReference type="EMBL" id="JACHFL010000017">
    <property type="protein sequence ID" value="MBB5365378.1"/>
    <property type="molecule type" value="Genomic_DNA"/>
</dbReference>
<keyword evidence="2" id="KW-1185">Reference proteome</keyword>
<evidence type="ECO:0000313" key="1">
    <source>
        <dbReference type="EMBL" id="MBB5365378.1"/>
    </source>
</evidence>
<evidence type="ECO:0000313" key="2">
    <source>
        <dbReference type="Proteomes" id="UP000552709"/>
    </source>
</evidence>
<name>A0A7W8JYX6_9DEIO</name>
<reference evidence="1 2" key="1">
    <citation type="submission" date="2020-08" db="EMBL/GenBank/DDBJ databases">
        <title>Genomic Encyclopedia of Type Strains, Phase IV (KMG-IV): sequencing the most valuable type-strain genomes for metagenomic binning, comparative biology and taxonomic classification.</title>
        <authorList>
            <person name="Goeker M."/>
        </authorList>
    </citation>
    <scope>NUCLEOTIDE SEQUENCE [LARGE SCALE GENOMIC DNA]</scope>
    <source>
        <strain evidence="1 2">DSM 27939</strain>
    </source>
</reference>
<sequence>MNRQALLREGVDQGQGIRPFLVNERVRNKSKRPSFIGLLAALRVVQRSHAVWAVSSSDLSQPVDTA</sequence>
<comment type="caution">
    <text evidence="1">The sequence shown here is derived from an EMBL/GenBank/DDBJ whole genome shotgun (WGS) entry which is preliminary data.</text>
</comment>
<protein>
    <submittedName>
        <fullName evidence="1">Uncharacterized protein</fullName>
    </submittedName>
</protein>
<organism evidence="1 2">
    <name type="scientific">Deinococcus humi</name>
    <dbReference type="NCBI Taxonomy" id="662880"/>
    <lineage>
        <taxon>Bacteria</taxon>
        <taxon>Thermotogati</taxon>
        <taxon>Deinococcota</taxon>
        <taxon>Deinococci</taxon>
        <taxon>Deinococcales</taxon>
        <taxon>Deinococcaceae</taxon>
        <taxon>Deinococcus</taxon>
    </lineage>
</organism>
<accession>A0A7W8JYX6</accession>
<proteinExistence type="predicted"/>
<dbReference type="AlphaFoldDB" id="A0A7W8JYX6"/>
<dbReference type="Proteomes" id="UP000552709">
    <property type="component" value="Unassembled WGS sequence"/>
</dbReference>
<gene>
    <name evidence="1" type="ORF">HNQ08_004499</name>
</gene>